<keyword evidence="7" id="KW-0812">Transmembrane</keyword>
<name>A0A267GTM7_9PLAT</name>
<feature type="signal peptide" evidence="8">
    <location>
        <begin position="1"/>
        <end position="21"/>
    </location>
</feature>
<dbReference type="PROSITE" id="PS50835">
    <property type="entry name" value="IG_LIKE"/>
    <property type="match status" value="1"/>
</dbReference>
<dbReference type="InterPro" id="IPR051275">
    <property type="entry name" value="Cell_adhesion_signaling"/>
</dbReference>
<dbReference type="InterPro" id="IPR007110">
    <property type="entry name" value="Ig-like_dom"/>
</dbReference>
<evidence type="ECO:0000259" key="9">
    <source>
        <dbReference type="PROSITE" id="PS50835"/>
    </source>
</evidence>
<feature type="region of interest" description="Disordered" evidence="6">
    <location>
        <begin position="470"/>
        <end position="508"/>
    </location>
</feature>
<dbReference type="Gene3D" id="2.60.40.10">
    <property type="entry name" value="Immunoglobulins"/>
    <property type="match status" value="1"/>
</dbReference>
<keyword evidence="4" id="KW-0325">Glycoprotein</keyword>
<reference evidence="10 11" key="1">
    <citation type="submission" date="2017-06" db="EMBL/GenBank/DDBJ databases">
        <title>A platform for efficient transgenesis in Macrostomum lignano, a flatworm model organism for stem cell research.</title>
        <authorList>
            <person name="Berezikov E."/>
        </authorList>
    </citation>
    <scope>NUCLEOTIDE SEQUENCE [LARGE SCALE GENOMIC DNA]</scope>
    <source>
        <strain evidence="10">DV1</strain>
        <tissue evidence="10">Whole organism</tissue>
    </source>
</reference>
<keyword evidence="3" id="KW-1015">Disulfide bond</keyword>
<evidence type="ECO:0000256" key="8">
    <source>
        <dbReference type="SAM" id="SignalP"/>
    </source>
</evidence>
<dbReference type="Proteomes" id="UP000215902">
    <property type="component" value="Unassembled WGS sequence"/>
</dbReference>
<dbReference type="GO" id="GO:0005886">
    <property type="term" value="C:plasma membrane"/>
    <property type="evidence" value="ECO:0007669"/>
    <property type="project" value="TreeGrafter"/>
</dbReference>
<feature type="domain" description="Ig-like" evidence="9">
    <location>
        <begin position="287"/>
        <end position="374"/>
    </location>
</feature>
<feature type="transmembrane region" description="Helical" evidence="7">
    <location>
        <begin position="410"/>
        <end position="433"/>
    </location>
</feature>
<sequence length="508" mass="53862">MRAFELAIMIGLLLITTAIEAKPTNNATAEKLLKTVMSSPSGGIAQLGGPVEITCRVINQVDVIMIKLVKLPLNAGDSAAAGQEVFTAGGGKQKLRSPWDTRPDLVFNGSSLTVRFNMSQLDEGRFRCDAVTLDGELPGNAQQLLTLQPPSAPGLLFDGAAPKPGDQLEVVIGDILTVNCSANVGKPAGDIRITFTPATQGAPEKEVPGATNASWTGPISAGNHTVFTIFKSSLVKVKIEDSHHGGSFACRLTPSSLAASLTADVNETADTTAAAGNWTSQLVARGPAIHALFPVSNIRMEPFRENFFHGDYLDCLADGRPEPDIRWTQIQGAGSLQVNGSRLSMPTGAKPGYYSYTCSATNSVRGRSHQLLQSIGFNLHNRTAADTPKPDGASVTGRVKTWVTHHRHGVTIALAVVGVLASLALLGSLLLCFCGSSGYRRLSGAKSSHHSVRDRMRYYGELGETVIESSDEEDDGYHLGGSRQLLGGKQHHQSEAENGGSEWNGTQV</sequence>
<accession>A0A267GTM7</accession>
<evidence type="ECO:0000256" key="1">
    <source>
        <dbReference type="ARBA" id="ARBA00004479"/>
    </source>
</evidence>
<evidence type="ECO:0000256" key="7">
    <source>
        <dbReference type="SAM" id="Phobius"/>
    </source>
</evidence>
<dbReference type="EMBL" id="NIVC01000177">
    <property type="protein sequence ID" value="PAA88717.1"/>
    <property type="molecule type" value="Genomic_DNA"/>
</dbReference>
<proteinExistence type="predicted"/>
<dbReference type="PANTHER" id="PTHR11640">
    <property type="entry name" value="NEPHRIN"/>
    <property type="match status" value="1"/>
</dbReference>
<evidence type="ECO:0000256" key="2">
    <source>
        <dbReference type="ARBA" id="ARBA00023136"/>
    </source>
</evidence>
<evidence type="ECO:0000313" key="10">
    <source>
        <dbReference type="EMBL" id="PAA88717.1"/>
    </source>
</evidence>
<dbReference type="InterPro" id="IPR013783">
    <property type="entry name" value="Ig-like_fold"/>
</dbReference>
<keyword evidence="7" id="KW-1133">Transmembrane helix</keyword>
<comment type="subcellular location">
    <subcellularLocation>
        <location evidence="1">Membrane</location>
        <topology evidence="1">Single-pass type I membrane protein</topology>
    </subcellularLocation>
</comment>
<feature type="chain" id="PRO_5012130890" description="Ig-like domain-containing protein" evidence="8">
    <location>
        <begin position="22"/>
        <end position="508"/>
    </location>
</feature>
<keyword evidence="11" id="KW-1185">Reference proteome</keyword>
<dbReference type="GO" id="GO:0005911">
    <property type="term" value="C:cell-cell junction"/>
    <property type="evidence" value="ECO:0007669"/>
    <property type="project" value="TreeGrafter"/>
</dbReference>
<dbReference type="AlphaFoldDB" id="A0A267GTM7"/>
<organism evidence="10 11">
    <name type="scientific">Macrostomum lignano</name>
    <dbReference type="NCBI Taxonomy" id="282301"/>
    <lineage>
        <taxon>Eukaryota</taxon>
        <taxon>Metazoa</taxon>
        <taxon>Spiralia</taxon>
        <taxon>Lophotrochozoa</taxon>
        <taxon>Platyhelminthes</taxon>
        <taxon>Rhabditophora</taxon>
        <taxon>Macrostomorpha</taxon>
        <taxon>Macrostomida</taxon>
        <taxon>Macrostomidae</taxon>
        <taxon>Macrostomum</taxon>
    </lineage>
</organism>
<evidence type="ECO:0000256" key="5">
    <source>
        <dbReference type="ARBA" id="ARBA00023319"/>
    </source>
</evidence>
<evidence type="ECO:0000256" key="4">
    <source>
        <dbReference type="ARBA" id="ARBA00023180"/>
    </source>
</evidence>
<comment type="caution">
    <text evidence="10">The sequence shown here is derived from an EMBL/GenBank/DDBJ whole genome shotgun (WGS) entry which is preliminary data.</text>
</comment>
<dbReference type="GO" id="GO:0098609">
    <property type="term" value="P:cell-cell adhesion"/>
    <property type="evidence" value="ECO:0007669"/>
    <property type="project" value="TreeGrafter"/>
</dbReference>
<evidence type="ECO:0000313" key="11">
    <source>
        <dbReference type="Proteomes" id="UP000215902"/>
    </source>
</evidence>
<evidence type="ECO:0000256" key="6">
    <source>
        <dbReference type="SAM" id="MobiDB-lite"/>
    </source>
</evidence>
<gene>
    <name evidence="10" type="ORF">BOX15_Mlig028530g1</name>
</gene>
<keyword evidence="5" id="KW-0393">Immunoglobulin domain</keyword>
<dbReference type="GO" id="GO:0050839">
    <property type="term" value="F:cell adhesion molecule binding"/>
    <property type="evidence" value="ECO:0007669"/>
    <property type="project" value="TreeGrafter"/>
</dbReference>
<keyword evidence="8" id="KW-0732">Signal</keyword>
<keyword evidence="2 7" id="KW-0472">Membrane</keyword>
<dbReference type="OrthoDB" id="10056271at2759"/>
<dbReference type="PANTHER" id="PTHR11640:SF164">
    <property type="entry name" value="MAM DOMAIN-CONTAINING GLYCOSYLPHOSPHATIDYLINOSITOL ANCHOR PROTEIN 1"/>
    <property type="match status" value="1"/>
</dbReference>
<protein>
    <recommendedName>
        <fullName evidence="9">Ig-like domain-containing protein</fullName>
    </recommendedName>
</protein>
<evidence type="ECO:0000256" key="3">
    <source>
        <dbReference type="ARBA" id="ARBA00023157"/>
    </source>
</evidence>